<dbReference type="AlphaFoldDB" id="A0AAW6RQH7"/>
<evidence type="ECO:0000313" key="13">
    <source>
        <dbReference type="EMBL" id="MDG9699925.1"/>
    </source>
</evidence>
<evidence type="ECO:0000256" key="3">
    <source>
        <dbReference type="ARBA" id="ARBA00022692"/>
    </source>
</evidence>
<accession>A0AAW6RQH7</accession>
<evidence type="ECO:0000256" key="7">
    <source>
        <dbReference type="ARBA" id="ARBA00022989"/>
    </source>
</evidence>
<evidence type="ECO:0000256" key="5">
    <source>
        <dbReference type="ARBA" id="ARBA00022801"/>
    </source>
</evidence>
<dbReference type="EC" id="3.4.24.-" evidence="13"/>
<evidence type="ECO:0000313" key="14">
    <source>
        <dbReference type="Proteomes" id="UP001237156"/>
    </source>
</evidence>
<keyword evidence="4" id="KW-0479">Metal-binding</keyword>
<dbReference type="Pfam" id="PF01435">
    <property type="entry name" value="Peptidase_M48"/>
    <property type="match status" value="1"/>
</dbReference>
<keyword evidence="14" id="KW-1185">Reference proteome</keyword>
<dbReference type="PANTHER" id="PTHR43221:SF2">
    <property type="entry name" value="PROTEASE HTPX HOMOLOG"/>
    <property type="match status" value="1"/>
</dbReference>
<evidence type="ECO:0000256" key="8">
    <source>
        <dbReference type="ARBA" id="ARBA00023049"/>
    </source>
</evidence>
<dbReference type="GO" id="GO:0006508">
    <property type="term" value="P:proteolysis"/>
    <property type="evidence" value="ECO:0007669"/>
    <property type="project" value="UniProtKB-KW"/>
</dbReference>
<dbReference type="RefSeq" id="WP_279524742.1">
    <property type="nucleotide sequence ID" value="NZ_JARVII010000019.1"/>
</dbReference>
<keyword evidence="6 10" id="KW-0862">Zinc</keyword>
<dbReference type="GO" id="GO:0046872">
    <property type="term" value="F:metal ion binding"/>
    <property type="evidence" value="ECO:0007669"/>
    <property type="project" value="UniProtKB-KW"/>
</dbReference>
<gene>
    <name evidence="13" type="ORF">QB898_09420</name>
</gene>
<evidence type="ECO:0000259" key="12">
    <source>
        <dbReference type="Pfam" id="PF01435"/>
    </source>
</evidence>
<keyword evidence="1" id="KW-1003">Cell membrane</keyword>
<dbReference type="GO" id="GO:0004222">
    <property type="term" value="F:metalloendopeptidase activity"/>
    <property type="evidence" value="ECO:0007669"/>
    <property type="project" value="InterPro"/>
</dbReference>
<keyword evidence="7 11" id="KW-1133">Transmembrane helix</keyword>
<dbReference type="InterPro" id="IPR050083">
    <property type="entry name" value="HtpX_protease"/>
</dbReference>
<keyword evidence="9 11" id="KW-0472">Membrane</keyword>
<comment type="similarity">
    <text evidence="10">Belongs to the peptidase M48 family.</text>
</comment>
<sequence length="375" mass="41836">MRFFDQQADARTRSRQLSWAFALAVAATAVGMNLALSLPWVIWNAFAPHYAAYPLGFMPINIGLTLLLILGGWWIESSNCRHGVRLAEKLGARRAQPGTRFAEQRLVNIVGEICIAAHMPAPAVMVLPRHEGINAFATGTTPLDWAVTVTDGALERLTRDELMGLIAHECSHLKEGDTALNMRLMGMVAGLEMVWDFGRSLIPEPEADGDRRNEDWRWQLRTFQTPLAALGLVFGPIIMAVGWLGWLAGHILQAAVSREREYLADARAVQWTRQADGLGRTLRKILTQQQEAAAQRPLARPLLRLSRASHLFLVADDGQWPTPENPGRLGRFLATHPPLPERIRRIYGRPRSPLSLPLIDQRTGEPVIELPPHAW</sequence>
<evidence type="ECO:0000256" key="9">
    <source>
        <dbReference type="ARBA" id="ARBA00023136"/>
    </source>
</evidence>
<protein>
    <submittedName>
        <fullName evidence="13">M48 family metalloprotease</fullName>
        <ecNumber evidence="13">3.4.24.-</ecNumber>
    </submittedName>
</protein>
<comment type="caution">
    <text evidence="13">The sequence shown here is derived from an EMBL/GenBank/DDBJ whole genome shotgun (WGS) entry which is preliminary data.</text>
</comment>
<evidence type="ECO:0000256" key="6">
    <source>
        <dbReference type="ARBA" id="ARBA00022833"/>
    </source>
</evidence>
<reference evidence="13 14" key="1">
    <citation type="submission" date="2023-04" db="EMBL/GenBank/DDBJ databases">
        <title>Ottowia paracancer sp. nov., isolated from human stomach.</title>
        <authorList>
            <person name="Song Y."/>
        </authorList>
    </citation>
    <scope>NUCLEOTIDE SEQUENCE [LARGE SCALE GENOMIC DNA]</scope>
    <source>
        <strain evidence="13 14">10c7w1</strain>
    </source>
</reference>
<keyword evidence="8 10" id="KW-0482">Metalloprotease</keyword>
<evidence type="ECO:0000256" key="2">
    <source>
        <dbReference type="ARBA" id="ARBA00022670"/>
    </source>
</evidence>
<feature type="domain" description="Peptidase M48" evidence="12">
    <location>
        <begin position="103"/>
        <end position="347"/>
    </location>
</feature>
<evidence type="ECO:0000256" key="4">
    <source>
        <dbReference type="ARBA" id="ARBA00022723"/>
    </source>
</evidence>
<evidence type="ECO:0000256" key="10">
    <source>
        <dbReference type="RuleBase" id="RU003983"/>
    </source>
</evidence>
<dbReference type="Proteomes" id="UP001237156">
    <property type="component" value="Unassembled WGS sequence"/>
</dbReference>
<feature type="transmembrane region" description="Helical" evidence="11">
    <location>
        <begin position="21"/>
        <end position="43"/>
    </location>
</feature>
<comment type="cofactor">
    <cofactor evidence="10">
        <name>Zn(2+)</name>
        <dbReference type="ChEBI" id="CHEBI:29105"/>
    </cofactor>
    <text evidence="10">Binds 1 zinc ion per subunit.</text>
</comment>
<feature type="transmembrane region" description="Helical" evidence="11">
    <location>
        <begin position="227"/>
        <end position="248"/>
    </location>
</feature>
<organism evidence="13 14">
    <name type="scientific">Ottowia cancrivicina</name>
    <dbReference type="NCBI Taxonomy" id="3040346"/>
    <lineage>
        <taxon>Bacteria</taxon>
        <taxon>Pseudomonadati</taxon>
        <taxon>Pseudomonadota</taxon>
        <taxon>Betaproteobacteria</taxon>
        <taxon>Burkholderiales</taxon>
        <taxon>Comamonadaceae</taxon>
        <taxon>Ottowia</taxon>
    </lineage>
</organism>
<name>A0AAW6RQH7_9BURK</name>
<keyword evidence="3 11" id="KW-0812">Transmembrane</keyword>
<evidence type="ECO:0000256" key="11">
    <source>
        <dbReference type="SAM" id="Phobius"/>
    </source>
</evidence>
<proteinExistence type="inferred from homology"/>
<feature type="transmembrane region" description="Helical" evidence="11">
    <location>
        <begin position="55"/>
        <end position="75"/>
    </location>
</feature>
<dbReference type="Gene3D" id="3.30.2010.10">
    <property type="entry name" value="Metalloproteases ('zincins'), catalytic domain"/>
    <property type="match status" value="1"/>
</dbReference>
<keyword evidence="5 10" id="KW-0378">Hydrolase</keyword>
<keyword evidence="2 10" id="KW-0645">Protease</keyword>
<evidence type="ECO:0000256" key="1">
    <source>
        <dbReference type="ARBA" id="ARBA00022475"/>
    </source>
</evidence>
<dbReference type="InterPro" id="IPR001915">
    <property type="entry name" value="Peptidase_M48"/>
</dbReference>
<dbReference type="EMBL" id="JARVII010000019">
    <property type="protein sequence ID" value="MDG9699925.1"/>
    <property type="molecule type" value="Genomic_DNA"/>
</dbReference>
<dbReference type="PANTHER" id="PTHR43221">
    <property type="entry name" value="PROTEASE HTPX"/>
    <property type="match status" value="1"/>
</dbReference>